<protein>
    <submittedName>
        <fullName evidence="1">Uncharacterized protein</fullName>
    </submittedName>
</protein>
<comment type="caution">
    <text evidence="1">The sequence shown here is derived from an EMBL/GenBank/DDBJ whole genome shotgun (WGS) entry which is preliminary data.</text>
</comment>
<evidence type="ECO:0000313" key="2">
    <source>
        <dbReference type="Proteomes" id="UP000593571"/>
    </source>
</evidence>
<accession>A0A7J8D7F9</accession>
<proteinExistence type="predicted"/>
<evidence type="ECO:0000313" key="1">
    <source>
        <dbReference type="EMBL" id="KAF6418879.1"/>
    </source>
</evidence>
<sequence>MASLLTLTSFGDTVWIELRKTAPKHPQRAGLVTTKLGEADSDLDRGESFLCLPTRPLGREITALVQERGRICVDHPLCAKRFTCHLINPLDNPVFYFSQGEMAGLRKTRSDLPFFFFFPERSIISVHSLIKH</sequence>
<name>A0A7J8D7F9_ROUAE</name>
<reference evidence="1 2" key="1">
    <citation type="journal article" date="2020" name="Nature">
        <title>Six reference-quality genomes reveal evolution of bat adaptations.</title>
        <authorList>
            <person name="Jebb D."/>
            <person name="Huang Z."/>
            <person name="Pippel M."/>
            <person name="Hughes G.M."/>
            <person name="Lavrichenko K."/>
            <person name="Devanna P."/>
            <person name="Winkler S."/>
            <person name="Jermiin L.S."/>
            <person name="Skirmuntt E.C."/>
            <person name="Katzourakis A."/>
            <person name="Burkitt-Gray L."/>
            <person name="Ray D.A."/>
            <person name="Sullivan K.A.M."/>
            <person name="Roscito J.G."/>
            <person name="Kirilenko B.M."/>
            <person name="Davalos L.M."/>
            <person name="Corthals A.P."/>
            <person name="Power M.L."/>
            <person name="Jones G."/>
            <person name="Ransome R.D."/>
            <person name="Dechmann D.K.N."/>
            <person name="Locatelli A.G."/>
            <person name="Puechmaille S.J."/>
            <person name="Fedrigo O."/>
            <person name="Jarvis E.D."/>
            <person name="Hiller M."/>
            <person name="Vernes S.C."/>
            <person name="Myers E.W."/>
            <person name="Teeling E.C."/>
        </authorList>
    </citation>
    <scope>NUCLEOTIDE SEQUENCE [LARGE SCALE GENOMIC DNA]</scope>
    <source>
        <strain evidence="1">MRouAeg1</strain>
        <tissue evidence="1">Muscle</tissue>
    </source>
</reference>
<gene>
    <name evidence="1" type="ORF">HJG63_008877</name>
</gene>
<organism evidence="1 2">
    <name type="scientific">Rousettus aegyptiacus</name>
    <name type="common">Egyptian fruit bat</name>
    <name type="synonym">Pteropus aegyptiacus</name>
    <dbReference type="NCBI Taxonomy" id="9407"/>
    <lineage>
        <taxon>Eukaryota</taxon>
        <taxon>Metazoa</taxon>
        <taxon>Chordata</taxon>
        <taxon>Craniata</taxon>
        <taxon>Vertebrata</taxon>
        <taxon>Euteleostomi</taxon>
        <taxon>Mammalia</taxon>
        <taxon>Eutheria</taxon>
        <taxon>Laurasiatheria</taxon>
        <taxon>Chiroptera</taxon>
        <taxon>Yinpterochiroptera</taxon>
        <taxon>Pteropodoidea</taxon>
        <taxon>Pteropodidae</taxon>
        <taxon>Rousettinae</taxon>
        <taxon>Rousettus</taxon>
    </lineage>
</organism>
<dbReference type="Proteomes" id="UP000593571">
    <property type="component" value="Unassembled WGS sequence"/>
</dbReference>
<dbReference type="EMBL" id="JACASE010000013">
    <property type="protein sequence ID" value="KAF6418879.1"/>
    <property type="molecule type" value="Genomic_DNA"/>
</dbReference>
<keyword evidence="2" id="KW-1185">Reference proteome</keyword>
<dbReference type="AlphaFoldDB" id="A0A7J8D7F9"/>